<organism evidence="2 3">
    <name type="scientific">Phycisphaera mikurensis (strain NBRC 102666 / KCTC 22515 / FYK2301M01)</name>
    <dbReference type="NCBI Taxonomy" id="1142394"/>
    <lineage>
        <taxon>Bacteria</taxon>
        <taxon>Pseudomonadati</taxon>
        <taxon>Planctomycetota</taxon>
        <taxon>Phycisphaerae</taxon>
        <taxon>Phycisphaerales</taxon>
        <taxon>Phycisphaeraceae</taxon>
        <taxon>Phycisphaera</taxon>
    </lineage>
</organism>
<evidence type="ECO:0000313" key="3">
    <source>
        <dbReference type="Proteomes" id="UP000007881"/>
    </source>
</evidence>
<gene>
    <name evidence="2" type="ordered locus">PSMK_25590</name>
</gene>
<name>I0IHI0_PHYMF</name>
<dbReference type="AlphaFoldDB" id="I0IHI0"/>
<dbReference type="HOGENOM" id="CLU_2975356_0_0_0"/>
<protein>
    <submittedName>
        <fullName evidence="2">Uncharacterized protein</fullName>
    </submittedName>
</protein>
<dbReference type="Proteomes" id="UP000007881">
    <property type="component" value="Chromosome"/>
</dbReference>
<evidence type="ECO:0000256" key="1">
    <source>
        <dbReference type="SAM" id="MobiDB-lite"/>
    </source>
</evidence>
<dbReference type="EMBL" id="AP012338">
    <property type="protein sequence ID" value="BAM04718.1"/>
    <property type="molecule type" value="Genomic_DNA"/>
</dbReference>
<sequence>MIFRSRRPIAKERSGLRISVADPALVPDPGPAPGSTDHRVPVRPRACRGSNDTGSRRG</sequence>
<feature type="region of interest" description="Disordered" evidence="1">
    <location>
        <begin position="20"/>
        <end position="58"/>
    </location>
</feature>
<dbReference type="KEGG" id="phm:PSMK_25590"/>
<reference evidence="2 3" key="1">
    <citation type="submission" date="2012-02" db="EMBL/GenBank/DDBJ databases">
        <title>Complete genome sequence of Phycisphaera mikurensis NBRC 102666.</title>
        <authorList>
            <person name="Ankai A."/>
            <person name="Hosoyama A."/>
            <person name="Terui Y."/>
            <person name="Sekine M."/>
            <person name="Fukai R."/>
            <person name="Kato Y."/>
            <person name="Nakamura S."/>
            <person name="Yamada-Narita S."/>
            <person name="Kawakoshi A."/>
            <person name="Fukunaga Y."/>
            <person name="Yamazaki S."/>
            <person name="Fujita N."/>
        </authorList>
    </citation>
    <scope>NUCLEOTIDE SEQUENCE [LARGE SCALE GENOMIC DNA]</scope>
    <source>
        <strain evidence="3">NBRC 102666 / KCTC 22515 / FYK2301M01</strain>
    </source>
</reference>
<evidence type="ECO:0000313" key="2">
    <source>
        <dbReference type="EMBL" id="BAM04718.1"/>
    </source>
</evidence>
<proteinExistence type="predicted"/>
<accession>I0IHI0</accession>
<keyword evidence="3" id="KW-1185">Reference proteome</keyword>
<dbReference type="STRING" id="1142394.PSMK_25590"/>